<dbReference type="OrthoDB" id="10575422at2759"/>
<organism evidence="4">
    <name type="scientific">Thrips palmi</name>
    <name type="common">Melon thrips</name>
    <dbReference type="NCBI Taxonomy" id="161013"/>
    <lineage>
        <taxon>Eukaryota</taxon>
        <taxon>Metazoa</taxon>
        <taxon>Ecdysozoa</taxon>
        <taxon>Arthropoda</taxon>
        <taxon>Hexapoda</taxon>
        <taxon>Insecta</taxon>
        <taxon>Pterygota</taxon>
        <taxon>Neoptera</taxon>
        <taxon>Paraneoptera</taxon>
        <taxon>Thysanoptera</taxon>
        <taxon>Terebrantia</taxon>
        <taxon>Thripoidea</taxon>
        <taxon>Thripidae</taxon>
        <taxon>Thrips</taxon>
    </lineage>
</organism>
<keyword evidence="1" id="KW-0175">Coiled coil</keyword>
<evidence type="ECO:0000313" key="3">
    <source>
        <dbReference type="Proteomes" id="UP000515158"/>
    </source>
</evidence>
<evidence type="ECO:0000256" key="1">
    <source>
        <dbReference type="SAM" id="Coils"/>
    </source>
</evidence>
<dbReference type="InParanoid" id="A0A6P8ZN15"/>
<feature type="region of interest" description="Disordered" evidence="2">
    <location>
        <begin position="158"/>
        <end position="233"/>
    </location>
</feature>
<evidence type="ECO:0000313" key="4">
    <source>
        <dbReference type="RefSeq" id="XP_034241564.1"/>
    </source>
</evidence>
<dbReference type="GeneID" id="117645434"/>
<dbReference type="AlphaFoldDB" id="A0A6P8ZN15"/>
<feature type="compositionally biased region" description="Polar residues" evidence="2">
    <location>
        <begin position="122"/>
        <end position="137"/>
    </location>
</feature>
<dbReference type="Proteomes" id="UP000515158">
    <property type="component" value="Unplaced"/>
</dbReference>
<proteinExistence type="predicted"/>
<dbReference type="KEGG" id="tpal:117645434"/>
<feature type="compositionally biased region" description="Pro residues" evidence="2">
    <location>
        <begin position="200"/>
        <end position="209"/>
    </location>
</feature>
<protein>
    <submittedName>
        <fullName evidence="4">Extensin-like</fullName>
    </submittedName>
</protein>
<keyword evidence="3" id="KW-1185">Reference proteome</keyword>
<sequence>MVEIGSDLGMVRLADEAKSAQAQAERERIENENRVEKAKQAYLQYLQGRNDKEAFRLQRMLRGLPPDPFDEKAARRAEADLWNVEMPDEELPDIEPADMQQPYRLQMSMNIEEYPPSAATGAPNTFQGSFSTPSTPVRSPVHSPVHSPGFVPGFSPGFNPYAPPTPPSPPSFPSYQEYGGEVSDIEPPEAMYNEEASWEPEPPPQPLLPDPEEDDIIPPISPPRYMYQGRPAPHDPGDLMWEWEAPPRPAYELPILPEPEPYSAELFRLVRL</sequence>
<feature type="compositionally biased region" description="Pro residues" evidence="2">
    <location>
        <begin position="161"/>
        <end position="172"/>
    </location>
</feature>
<accession>A0A6P8ZN15</accession>
<gene>
    <name evidence="4" type="primary">LOC117645434</name>
</gene>
<feature type="coiled-coil region" evidence="1">
    <location>
        <begin position="10"/>
        <end position="41"/>
    </location>
</feature>
<feature type="region of interest" description="Disordered" evidence="2">
    <location>
        <begin position="114"/>
        <end position="144"/>
    </location>
</feature>
<name>A0A6P8ZN15_THRPL</name>
<evidence type="ECO:0000256" key="2">
    <source>
        <dbReference type="SAM" id="MobiDB-lite"/>
    </source>
</evidence>
<reference evidence="4" key="1">
    <citation type="submission" date="2025-08" db="UniProtKB">
        <authorList>
            <consortium name="RefSeq"/>
        </authorList>
    </citation>
    <scope>IDENTIFICATION</scope>
    <source>
        <tissue evidence="4">Total insect</tissue>
    </source>
</reference>
<dbReference type="RefSeq" id="XP_034241564.1">
    <property type="nucleotide sequence ID" value="XM_034385673.1"/>
</dbReference>